<dbReference type="EMBL" id="QEWR01000002">
    <property type="protein sequence ID" value="PWD84189.1"/>
    <property type="molecule type" value="Genomic_DNA"/>
</dbReference>
<organism evidence="2 3">
    <name type="scientific">Ignatzschineria indica</name>
    <dbReference type="NCBI Taxonomy" id="472583"/>
    <lineage>
        <taxon>Bacteria</taxon>
        <taxon>Pseudomonadati</taxon>
        <taxon>Pseudomonadota</taxon>
        <taxon>Gammaproteobacteria</taxon>
        <taxon>Cardiobacteriales</taxon>
        <taxon>Ignatzschineriaceae</taxon>
        <taxon>Ignatzschineria</taxon>
    </lineage>
</organism>
<dbReference type="InterPro" id="IPR009100">
    <property type="entry name" value="AcylCoA_DH/oxidase_NM_dom_sf"/>
</dbReference>
<dbReference type="SUPFAM" id="SSF56645">
    <property type="entry name" value="Acyl-CoA dehydrogenase NM domain-like"/>
    <property type="match status" value="1"/>
</dbReference>
<dbReference type="Gene3D" id="1.10.540.10">
    <property type="entry name" value="Acyl-CoA dehydrogenase/oxidase, N-terminal domain"/>
    <property type="match status" value="1"/>
</dbReference>
<evidence type="ECO:0000313" key="3">
    <source>
        <dbReference type="Proteomes" id="UP000244948"/>
    </source>
</evidence>
<dbReference type="AlphaFoldDB" id="A0A2U2ALV2"/>
<comment type="caution">
    <text evidence="2">The sequence shown here is derived from an EMBL/GenBank/DDBJ whole genome shotgun (WGS) entry which is preliminary data.</text>
</comment>
<protein>
    <submittedName>
        <fullName evidence="2">Acyl-CoA dehydrogenase</fullName>
    </submittedName>
</protein>
<dbReference type="InterPro" id="IPR046373">
    <property type="entry name" value="Acyl-CoA_Oxase/DH_mid-dom_sf"/>
</dbReference>
<dbReference type="PANTHER" id="PTHR43884">
    <property type="entry name" value="ACYL-COA DEHYDROGENASE"/>
    <property type="match status" value="1"/>
</dbReference>
<dbReference type="GO" id="GO:0003995">
    <property type="term" value="F:acyl-CoA dehydrogenase activity"/>
    <property type="evidence" value="ECO:0007669"/>
    <property type="project" value="TreeGrafter"/>
</dbReference>
<keyword evidence="3" id="KW-1185">Reference proteome</keyword>
<evidence type="ECO:0000259" key="1">
    <source>
        <dbReference type="Pfam" id="PF02771"/>
    </source>
</evidence>
<dbReference type="GO" id="GO:0050660">
    <property type="term" value="F:flavin adenine dinucleotide binding"/>
    <property type="evidence" value="ECO:0007669"/>
    <property type="project" value="InterPro"/>
</dbReference>
<dbReference type="InterPro" id="IPR013786">
    <property type="entry name" value="AcylCoA_DH/ox_N"/>
</dbReference>
<accession>A0A2U2ALV2</accession>
<dbReference type="Proteomes" id="UP000244948">
    <property type="component" value="Unassembled WGS sequence"/>
</dbReference>
<proteinExistence type="predicted"/>
<dbReference type="RefSeq" id="WP_109235393.1">
    <property type="nucleotide sequence ID" value="NZ_BMXZ01000001.1"/>
</dbReference>
<dbReference type="Pfam" id="PF02771">
    <property type="entry name" value="Acyl-CoA_dh_N"/>
    <property type="match status" value="1"/>
</dbReference>
<name>A0A2U2ALV2_9GAMM</name>
<dbReference type="InterPro" id="IPR037069">
    <property type="entry name" value="AcylCoA_DH/ox_N_sf"/>
</dbReference>
<reference evidence="2 3" key="1">
    <citation type="journal article" date="2018" name="Genome Announc.">
        <title>Ignatzschineria cameli sp. nov., isolated from necrotic foot tissue of dromedaries (Camelus dromedarius) and associated maggots (Wohlfahrtia species) in Dubai.</title>
        <authorList>
            <person name="Tsang C.C."/>
            <person name="Tang J.Y."/>
            <person name="Fong J.Y."/>
            <person name="Kinne J."/>
            <person name="Lee H.H."/>
            <person name="Joseph M."/>
            <person name="Jose S."/>
            <person name="Schuster R.K."/>
            <person name="Tang Y."/>
            <person name="Sivakumar S."/>
            <person name="Chen J.H."/>
            <person name="Teng J.L."/>
            <person name="Lau S.K."/>
            <person name="Wernery U."/>
            <person name="Woo P.C."/>
        </authorList>
    </citation>
    <scope>NUCLEOTIDE SEQUENCE [LARGE SCALE GENOMIC DNA]</scope>
    <source>
        <strain evidence="2 3">KCTC 22643</strain>
    </source>
</reference>
<dbReference type="Gene3D" id="2.40.110.10">
    <property type="entry name" value="Butyryl-CoA Dehydrogenase, subunit A, domain 2"/>
    <property type="match status" value="1"/>
</dbReference>
<evidence type="ECO:0000313" key="2">
    <source>
        <dbReference type="EMBL" id="PWD84189.1"/>
    </source>
</evidence>
<sequence length="359" mass="39323">MSTPFLETIKLHAQQNLRPLVTKIDQEGLYPKDYLMELGKLGGFSALSDQKDENSGLANQIAVIQAVGRECGATAFSVWCQSACAWYLYNTSRPAVREKYLQKVLEGKVLAGTGMSNTIKHLSKIEKHLLQAEKVAGGYRVNGILPWVSNIGEDHLWAATAQVSEDQFVMFIVSGNQKGVILNPCPQFSALEGTNTFAVRFNDLFVPESDLLADIEEFDDYIATIKPGFILLQIGIGAGIIEGCIQIMQESNTLTAHVNQYLDLTLPVATEKLSSLKQETSQLAQQVKEGRATLLPILKTRLDAAETTLAVAQSAALHAGAKGYLMRHSAQRRSREAIFVAIVTPAIKHLRQDIARLSA</sequence>
<dbReference type="PANTHER" id="PTHR43884:SF12">
    <property type="entry name" value="ISOVALERYL-COA DEHYDROGENASE, MITOCHONDRIAL-RELATED"/>
    <property type="match status" value="1"/>
</dbReference>
<feature type="domain" description="Acyl-CoA dehydrogenase/oxidase N-terminal" evidence="1">
    <location>
        <begin position="6"/>
        <end position="108"/>
    </location>
</feature>
<gene>
    <name evidence="2" type="ORF">DC082_01180</name>
</gene>